<keyword evidence="1" id="KW-1133">Transmembrane helix</keyword>
<name>A0ABP1QFH1_9HEXA</name>
<evidence type="ECO:0008006" key="4">
    <source>
        <dbReference type="Google" id="ProtNLM"/>
    </source>
</evidence>
<keyword evidence="1" id="KW-0472">Membrane</keyword>
<dbReference type="Proteomes" id="UP001642540">
    <property type="component" value="Unassembled WGS sequence"/>
</dbReference>
<reference evidence="2 3" key="1">
    <citation type="submission" date="2024-08" db="EMBL/GenBank/DDBJ databases">
        <authorList>
            <person name="Cucini C."/>
            <person name="Frati F."/>
        </authorList>
    </citation>
    <scope>NUCLEOTIDE SEQUENCE [LARGE SCALE GENOMIC DNA]</scope>
</reference>
<evidence type="ECO:0000256" key="1">
    <source>
        <dbReference type="SAM" id="Phobius"/>
    </source>
</evidence>
<keyword evidence="1" id="KW-0812">Transmembrane</keyword>
<evidence type="ECO:0000313" key="3">
    <source>
        <dbReference type="Proteomes" id="UP001642540"/>
    </source>
</evidence>
<organism evidence="2 3">
    <name type="scientific">Orchesella dallaii</name>
    <dbReference type="NCBI Taxonomy" id="48710"/>
    <lineage>
        <taxon>Eukaryota</taxon>
        <taxon>Metazoa</taxon>
        <taxon>Ecdysozoa</taxon>
        <taxon>Arthropoda</taxon>
        <taxon>Hexapoda</taxon>
        <taxon>Collembola</taxon>
        <taxon>Entomobryomorpha</taxon>
        <taxon>Entomobryoidea</taxon>
        <taxon>Orchesellidae</taxon>
        <taxon>Orchesellinae</taxon>
        <taxon>Orchesella</taxon>
    </lineage>
</organism>
<accession>A0ABP1QFH1</accession>
<evidence type="ECO:0000313" key="2">
    <source>
        <dbReference type="EMBL" id="CAL8097180.1"/>
    </source>
</evidence>
<dbReference type="PROSITE" id="PS51257">
    <property type="entry name" value="PROKAR_LIPOPROTEIN"/>
    <property type="match status" value="1"/>
</dbReference>
<proteinExistence type="predicted"/>
<protein>
    <recommendedName>
        <fullName evidence="4">Secreted protein</fullName>
    </recommendedName>
</protein>
<gene>
    <name evidence="2" type="ORF">ODALV1_LOCUS9574</name>
</gene>
<keyword evidence="3" id="KW-1185">Reference proteome</keyword>
<feature type="transmembrane region" description="Helical" evidence="1">
    <location>
        <begin position="20"/>
        <end position="41"/>
    </location>
</feature>
<comment type="caution">
    <text evidence="2">The sequence shown here is derived from an EMBL/GenBank/DDBJ whole genome shotgun (WGS) entry which is preliminary data.</text>
</comment>
<dbReference type="EMBL" id="CAXLJM020000028">
    <property type="protein sequence ID" value="CAL8097180.1"/>
    <property type="molecule type" value="Genomic_DNA"/>
</dbReference>
<sequence>MKTKDSLSLAPCSTVSLHSLVIFTCTSALFAGASCFPFHVLKFRKSIVTLTVPKAREGKEFDWRRK</sequence>